<dbReference type="AlphaFoldDB" id="A0A9D4S401"/>
<dbReference type="Gene3D" id="3.40.50.2300">
    <property type="match status" value="2"/>
</dbReference>
<proteinExistence type="predicted"/>
<gene>
    <name evidence="1" type="ORF">DPMN_013115</name>
</gene>
<comment type="caution">
    <text evidence="1">The sequence shown here is derived from an EMBL/GenBank/DDBJ whole genome shotgun (WGS) entry which is preliminary data.</text>
</comment>
<dbReference type="EMBL" id="JAIWYP010000001">
    <property type="protein sequence ID" value="KAH3889067.1"/>
    <property type="molecule type" value="Genomic_DNA"/>
</dbReference>
<reference evidence="1" key="1">
    <citation type="journal article" date="2019" name="bioRxiv">
        <title>The Genome of the Zebra Mussel, Dreissena polymorpha: A Resource for Invasive Species Research.</title>
        <authorList>
            <person name="McCartney M.A."/>
            <person name="Auch B."/>
            <person name="Kono T."/>
            <person name="Mallez S."/>
            <person name="Zhang Y."/>
            <person name="Obille A."/>
            <person name="Becker A."/>
            <person name="Abrahante J.E."/>
            <person name="Garbe J."/>
            <person name="Badalamenti J.P."/>
            <person name="Herman A."/>
            <person name="Mangelson H."/>
            <person name="Liachko I."/>
            <person name="Sullivan S."/>
            <person name="Sone E.D."/>
            <person name="Koren S."/>
            <person name="Silverstein K.A.T."/>
            <person name="Beckman K.B."/>
            <person name="Gohl D.M."/>
        </authorList>
    </citation>
    <scope>NUCLEOTIDE SEQUENCE</scope>
    <source>
        <strain evidence="1">Duluth1</strain>
        <tissue evidence="1">Whole animal</tissue>
    </source>
</reference>
<name>A0A9D4S401_DREPO</name>
<evidence type="ECO:0000313" key="1">
    <source>
        <dbReference type="EMBL" id="KAH3889067.1"/>
    </source>
</evidence>
<organism evidence="1 2">
    <name type="scientific">Dreissena polymorpha</name>
    <name type="common">Zebra mussel</name>
    <name type="synonym">Mytilus polymorpha</name>
    <dbReference type="NCBI Taxonomy" id="45954"/>
    <lineage>
        <taxon>Eukaryota</taxon>
        <taxon>Metazoa</taxon>
        <taxon>Spiralia</taxon>
        <taxon>Lophotrochozoa</taxon>
        <taxon>Mollusca</taxon>
        <taxon>Bivalvia</taxon>
        <taxon>Autobranchia</taxon>
        <taxon>Heteroconchia</taxon>
        <taxon>Euheterodonta</taxon>
        <taxon>Imparidentia</taxon>
        <taxon>Neoheterodontei</taxon>
        <taxon>Myida</taxon>
        <taxon>Dreissenoidea</taxon>
        <taxon>Dreissenidae</taxon>
        <taxon>Dreissena</taxon>
    </lineage>
</organism>
<accession>A0A9D4S401</accession>
<sequence length="62" mass="7002">MVDLEDYSGTNITAMRLIDPSRPQVVEVMTAWSYLEANMQESPLLGKKYLKVQGTTILGIRE</sequence>
<reference evidence="1" key="2">
    <citation type="submission" date="2020-11" db="EMBL/GenBank/DDBJ databases">
        <authorList>
            <person name="McCartney M.A."/>
            <person name="Auch B."/>
            <person name="Kono T."/>
            <person name="Mallez S."/>
            <person name="Becker A."/>
            <person name="Gohl D.M."/>
            <person name="Silverstein K.A.T."/>
            <person name="Koren S."/>
            <person name="Bechman K.B."/>
            <person name="Herman A."/>
            <person name="Abrahante J.E."/>
            <person name="Garbe J."/>
        </authorList>
    </citation>
    <scope>NUCLEOTIDE SEQUENCE</scope>
    <source>
        <strain evidence="1">Duluth1</strain>
        <tissue evidence="1">Whole animal</tissue>
    </source>
</reference>
<keyword evidence="2" id="KW-1185">Reference proteome</keyword>
<protein>
    <submittedName>
        <fullName evidence="1">Uncharacterized protein</fullName>
    </submittedName>
</protein>
<evidence type="ECO:0000313" key="2">
    <source>
        <dbReference type="Proteomes" id="UP000828390"/>
    </source>
</evidence>
<dbReference type="Proteomes" id="UP000828390">
    <property type="component" value="Unassembled WGS sequence"/>
</dbReference>